<dbReference type="Proteomes" id="UP000317940">
    <property type="component" value="Unassembled WGS sequence"/>
</dbReference>
<accession>A0A561UDF1</accession>
<gene>
    <name evidence="1" type="ORF">FHX73_111182</name>
</gene>
<evidence type="ECO:0000313" key="2">
    <source>
        <dbReference type="Proteomes" id="UP000317940"/>
    </source>
</evidence>
<dbReference type="EMBL" id="VIWT01000001">
    <property type="protein sequence ID" value="TWF97402.1"/>
    <property type="molecule type" value="Genomic_DNA"/>
</dbReference>
<dbReference type="AlphaFoldDB" id="A0A561UDF1"/>
<comment type="caution">
    <text evidence="1">The sequence shown here is derived from an EMBL/GenBank/DDBJ whole genome shotgun (WGS) entry which is preliminary data.</text>
</comment>
<sequence length="392" mass="43188">MGEPGGAAKVTISGESWTAEPVQEERLRDQELLLRELFADLDFTVYGVDRSGRGARGLPPAVGGPGADSDALSGYELLGGEVSWLEVRSGDWSSLDGPYVTVRTYQPGIERYTPLPEPEELIERERDRIYEYLGLDEGDCPGRIRTLREWITVAGEPVPVQIHEERGSGPGPAGHARTVWAGQLTVRGSVVLLCGRGVAPGDVELDGLTGTDCERYTAGRSELLRCLESGRRRRVAQAHRGQAALGGLDAHRLLVESSVERALAERAQRLSGGRVKLPRRLRVGEPVEHWSAAERQQARYASESREEARAALELMVAQLCRLAERADWLVGTEDGRAAVEESIRFTVFASEVPSLSAQRAWERLRRCGELDGEAEACWLASWEQWRGRRTGV</sequence>
<evidence type="ECO:0000313" key="1">
    <source>
        <dbReference type="EMBL" id="TWF97402.1"/>
    </source>
</evidence>
<reference evidence="1 2" key="1">
    <citation type="submission" date="2019-06" db="EMBL/GenBank/DDBJ databases">
        <title>Sequencing the genomes of 1000 actinobacteria strains.</title>
        <authorList>
            <person name="Klenk H.-P."/>
        </authorList>
    </citation>
    <scope>NUCLEOTIDE SEQUENCE [LARGE SCALE GENOMIC DNA]</scope>
    <source>
        <strain evidence="1 2">DSM 44826</strain>
    </source>
</reference>
<keyword evidence="2" id="KW-1185">Reference proteome</keyword>
<organism evidence="1 2">
    <name type="scientific">Kitasatospora viridis</name>
    <dbReference type="NCBI Taxonomy" id="281105"/>
    <lineage>
        <taxon>Bacteria</taxon>
        <taxon>Bacillati</taxon>
        <taxon>Actinomycetota</taxon>
        <taxon>Actinomycetes</taxon>
        <taxon>Kitasatosporales</taxon>
        <taxon>Streptomycetaceae</taxon>
        <taxon>Kitasatospora</taxon>
    </lineage>
</organism>
<proteinExistence type="predicted"/>
<protein>
    <submittedName>
        <fullName evidence="1">Uncharacterized protein</fullName>
    </submittedName>
</protein>
<name>A0A561UDF1_9ACTN</name>